<feature type="region of interest" description="Disordered" evidence="1">
    <location>
        <begin position="101"/>
        <end position="130"/>
    </location>
</feature>
<organism evidence="2">
    <name type="scientific">marine sediment metagenome</name>
    <dbReference type="NCBI Taxonomy" id="412755"/>
    <lineage>
        <taxon>unclassified sequences</taxon>
        <taxon>metagenomes</taxon>
        <taxon>ecological metagenomes</taxon>
    </lineage>
</organism>
<sequence>MSWPWVSRRAYDLLLHNVERLETQNDKLIEAATRQRRFEAGMTETPRPERKPLEPMPHELRQHIKGWGGSGTQRMQHSQAYRRHHQGESWVEIMADMMREDEGLNLAEDELEDEAQDEEALPATGDDNDQ</sequence>
<evidence type="ECO:0000256" key="1">
    <source>
        <dbReference type="SAM" id="MobiDB-lite"/>
    </source>
</evidence>
<name>A0A0F9CHD9_9ZZZZ</name>
<dbReference type="EMBL" id="LAZR01046623">
    <property type="protein sequence ID" value="KKK96106.1"/>
    <property type="molecule type" value="Genomic_DNA"/>
</dbReference>
<protein>
    <submittedName>
        <fullName evidence="2">Uncharacterized protein</fullName>
    </submittedName>
</protein>
<dbReference type="AlphaFoldDB" id="A0A0F9CHD9"/>
<feature type="compositionally biased region" description="Basic and acidic residues" evidence="1">
    <location>
        <begin position="46"/>
        <end position="62"/>
    </location>
</feature>
<gene>
    <name evidence="2" type="ORF">LCGC14_2666110</name>
</gene>
<feature type="region of interest" description="Disordered" evidence="1">
    <location>
        <begin position="35"/>
        <end position="84"/>
    </location>
</feature>
<accession>A0A0F9CHD9</accession>
<proteinExistence type="predicted"/>
<comment type="caution">
    <text evidence="2">The sequence shown here is derived from an EMBL/GenBank/DDBJ whole genome shotgun (WGS) entry which is preliminary data.</text>
</comment>
<reference evidence="2" key="1">
    <citation type="journal article" date="2015" name="Nature">
        <title>Complex archaea that bridge the gap between prokaryotes and eukaryotes.</title>
        <authorList>
            <person name="Spang A."/>
            <person name="Saw J.H."/>
            <person name="Jorgensen S.L."/>
            <person name="Zaremba-Niedzwiedzka K."/>
            <person name="Martijn J."/>
            <person name="Lind A.E."/>
            <person name="van Eijk R."/>
            <person name="Schleper C."/>
            <person name="Guy L."/>
            <person name="Ettema T.J."/>
        </authorList>
    </citation>
    <scope>NUCLEOTIDE SEQUENCE</scope>
</reference>
<feature type="compositionally biased region" description="Acidic residues" evidence="1">
    <location>
        <begin position="107"/>
        <end position="130"/>
    </location>
</feature>
<evidence type="ECO:0000313" key="2">
    <source>
        <dbReference type="EMBL" id="KKK96106.1"/>
    </source>
</evidence>